<dbReference type="InterPro" id="IPR004883">
    <property type="entry name" value="LOB"/>
</dbReference>
<dbReference type="PANTHER" id="PTHR31301">
    <property type="entry name" value="LOB DOMAIN-CONTAINING PROTEIN 4-RELATED"/>
    <property type="match status" value="1"/>
</dbReference>
<feature type="domain" description="LOB" evidence="2">
    <location>
        <begin position="44"/>
        <end position="145"/>
    </location>
</feature>
<keyword evidence="4" id="KW-1185">Reference proteome</keyword>
<comment type="similarity">
    <text evidence="1">Belongs to the LOB domain-containing protein family.</text>
</comment>
<dbReference type="Pfam" id="PF03195">
    <property type="entry name" value="LOB"/>
    <property type="match status" value="1"/>
</dbReference>
<gene>
    <name evidence="3" type="primary">LBD2</name>
    <name evidence="3" type="ORF">CFP56_033388</name>
</gene>
<dbReference type="PANTHER" id="PTHR31301:SF19">
    <property type="entry name" value="LOB DOMAIN-CONTAINING PROTEIN 2"/>
    <property type="match status" value="1"/>
</dbReference>
<evidence type="ECO:0000313" key="3">
    <source>
        <dbReference type="EMBL" id="KAK7854174.1"/>
    </source>
</evidence>
<protein>
    <submittedName>
        <fullName evidence="3">Lob domain-containing protein 2</fullName>
    </submittedName>
</protein>
<reference evidence="3 4" key="1">
    <citation type="journal article" date="2018" name="Sci. Data">
        <title>The draft genome sequence of cork oak.</title>
        <authorList>
            <person name="Ramos A.M."/>
            <person name="Usie A."/>
            <person name="Barbosa P."/>
            <person name="Barros P.M."/>
            <person name="Capote T."/>
            <person name="Chaves I."/>
            <person name="Simoes F."/>
            <person name="Abreu I."/>
            <person name="Carrasquinho I."/>
            <person name="Faro C."/>
            <person name="Guimaraes J.B."/>
            <person name="Mendonca D."/>
            <person name="Nobrega F."/>
            <person name="Rodrigues L."/>
            <person name="Saibo N.J.M."/>
            <person name="Varela M.C."/>
            <person name="Egas C."/>
            <person name="Matos J."/>
            <person name="Miguel C.M."/>
            <person name="Oliveira M.M."/>
            <person name="Ricardo C.P."/>
            <person name="Goncalves S."/>
        </authorList>
    </citation>
    <scope>NUCLEOTIDE SEQUENCE [LARGE SCALE GENOMIC DNA]</scope>
    <source>
        <strain evidence="4">cv. HL8</strain>
    </source>
</reference>
<sequence>AFFLLLRATSCFHIIYTNRPSGVHIKQLVKKMQRNNNGAQAANPACAACKHQRKKCTESCILAPYFPANRSREFQAVHKVFGVSNVTRILKNLREEDREEAVESLVWEACCRQKDPVLGSYGEYTRIFNELKNYKSQSQKENQVMQLPGGGGIGYKVVEPNLMEWSGTNGIHDKRMANGGEVVGNTLNYNNLGNGIVDSNLYGYSLDYEDKVIRQETVASGGVPLQQNSSYGFNHQQYYHPERGFKACSLGIHRFWEPYTRGALAFPDKEASFFKRSFLLFFLIASVQWIGAHFFKRSLLLFTFILE</sequence>
<proteinExistence type="inferred from homology"/>
<name>A0AAW0LTH1_QUESU</name>
<organism evidence="3 4">
    <name type="scientific">Quercus suber</name>
    <name type="common">Cork oak</name>
    <dbReference type="NCBI Taxonomy" id="58331"/>
    <lineage>
        <taxon>Eukaryota</taxon>
        <taxon>Viridiplantae</taxon>
        <taxon>Streptophyta</taxon>
        <taxon>Embryophyta</taxon>
        <taxon>Tracheophyta</taxon>
        <taxon>Spermatophyta</taxon>
        <taxon>Magnoliopsida</taxon>
        <taxon>eudicotyledons</taxon>
        <taxon>Gunneridae</taxon>
        <taxon>Pentapetalae</taxon>
        <taxon>rosids</taxon>
        <taxon>fabids</taxon>
        <taxon>Fagales</taxon>
        <taxon>Fagaceae</taxon>
        <taxon>Quercus</taxon>
    </lineage>
</organism>
<comment type="caution">
    <text evidence="3">The sequence shown here is derived from an EMBL/GenBank/DDBJ whole genome shotgun (WGS) entry which is preliminary data.</text>
</comment>
<accession>A0AAW0LTH1</accession>
<feature type="non-terminal residue" evidence="3">
    <location>
        <position position="1"/>
    </location>
</feature>
<evidence type="ECO:0000313" key="4">
    <source>
        <dbReference type="Proteomes" id="UP000237347"/>
    </source>
</evidence>
<evidence type="ECO:0000256" key="1">
    <source>
        <dbReference type="ARBA" id="ARBA00005474"/>
    </source>
</evidence>
<dbReference type="EMBL" id="PKMF04000058">
    <property type="protein sequence ID" value="KAK7854174.1"/>
    <property type="molecule type" value="Genomic_DNA"/>
</dbReference>
<dbReference type="Proteomes" id="UP000237347">
    <property type="component" value="Unassembled WGS sequence"/>
</dbReference>
<dbReference type="AlphaFoldDB" id="A0AAW0LTH1"/>
<dbReference type="PROSITE" id="PS50891">
    <property type="entry name" value="LOB"/>
    <property type="match status" value="1"/>
</dbReference>
<evidence type="ECO:0000259" key="2">
    <source>
        <dbReference type="PROSITE" id="PS50891"/>
    </source>
</evidence>